<gene>
    <name evidence="1" type="ORF">S12H4_47242</name>
</gene>
<proteinExistence type="predicted"/>
<reference evidence="1" key="1">
    <citation type="journal article" date="2014" name="Front. Microbiol.">
        <title>High frequency of phylogenetically diverse reductive dehalogenase-homologous genes in deep subseafloor sedimentary metagenomes.</title>
        <authorList>
            <person name="Kawai M."/>
            <person name="Futagami T."/>
            <person name="Toyoda A."/>
            <person name="Takaki Y."/>
            <person name="Nishi S."/>
            <person name="Hori S."/>
            <person name="Arai W."/>
            <person name="Tsubouchi T."/>
            <person name="Morono Y."/>
            <person name="Uchiyama I."/>
            <person name="Ito T."/>
            <person name="Fujiyama A."/>
            <person name="Inagaki F."/>
            <person name="Takami H."/>
        </authorList>
    </citation>
    <scope>NUCLEOTIDE SEQUENCE</scope>
    <source>
        <strain evidence="1">Expedition CK06-06</strain>
    </source>
</reference>
<dbReference type="AlphaFoldDB" id="X1V8C0"/>
<evidence type="ECO:0000313" key="1">
    <source>
        <dbReference type="EMBL" id="GAJ08981.1"/>
    </source>
</evidence>
<comment type="caution">
    <text evidence="1">The sequence shown here is derived from an EMBL/GenBank/DDBJ whole genome shotgun (WGS) entry which is preliminary data.</text>
</comment>
<accession>X1V8C0</accession>
<dbReference type="EMBL" id="BARW01029393">
    <property type="protein sequence ID" value="GAJ08981.1"/>
    <property type="molecule type" value="Genomic_DNA"/>
</dbReference>
<organism evidence="1">
    <name type="scientific">marine sediment metagenome</name>
    <dbReference type="NCBI Taxonomy" id="412755"/>
    <lineage>
        <taxon>unclassified sequences</taxon>
        <taxon>metagenomes</taxon>
        <taxon>ecological metagenomes</taxon>
    </lineage>
</organism>
<feature type="non-terminal residue" evidence="1">
    <location>
        <position position="1"/>
    </location>
</feature>
<name>X1V8C0_9ZZZZ</name>
<protein>
    <submittedName>
        <fullName evidence="1">Uncharacterized protein</fullName>
    </submittedName>
</protein>
<sequence>LTGRVGVDVEAGDTIEATTLPGIEYRRKVA</sequence>